<dbReference type="Pfam" id="PF00176">
    <property type="entry name" value="SNF2-rel_dom"/>
    <property type="match status" value="1"/>
</dbReference>
<keyword evidence="8" id="KW-1185">Reference proteome</keyword>
<dbReference type="GO" id="GO:0005524">
    <property type="term" value="F:ATP binding"/>
    <property type="evidence" value="ECO:0007669"/>
    <property type="project" value="InterPro"/>
</dbReference>
<feature type="domain" description="Helicase C-terminal" evidence="6">
    <location>
        <begin position="648"/>
        <end position="802"/>
    </location>
</feature>
<reference evidence="7 8" key="1">
    <citation type="journal article" date="2019" name="Nat. Ecol. Evol.">
        <title>Megaphylogeny resolves global patterns of mushroom evolution.</title>
        <authorList>
            <person name="Varga T."/>
            <person name="Krizsan K."/>
            <person name="Foldi C."/>
            <person name="Dima B."/>
            <person name="Sanchez-Garcia M."/>
            <person name="Sanchez-Ramirez S."/>
            <person name="Szollosi G.J."/>
            <person name="Szarkandi J.G."/>
            <person name="Papp V."/>
            <person name="Albert L."/>
            <person name="Andreopoulos W."/>
            <person name="Angelini C."/>
            <person name="Antonin V."/>
            <person name="Barry K.W."/>
            <person name="Bougher N.L."/>
            <person name="Buchanan P."/>
            <person name="Buyck B."/>
            <person name="Bense V."/>
            <person name="Catcheside P."/>
            <person name="Chovatia M."/>
            <person name="Cooper J."/>
            <person name="Damon W."/>
            <person name="Desjardin D."/>
            <person name="Finy P."/>
            <person name="Geml J."/>
            <person name="Haridas S."/>
            <person name="Hughes K."/>
            <person name="Justo A."/>
            <person name="Karasinski D."/>
            <person name="Kautmanova I."/>
            <person name="Kiss B."/>
            <person name="Kocsube S."/>
            <person name="Kotiranta H."/>
            <person name="LaButti K.M."/>
            <person name="Lechner B.E."/>
            <person name="Liimatainen K."/>
            <person name="Lipzen A."/>
            <person name="Lukacs Z."/>
            <person name="Mihaltcheva S."/>
            <person name="Morgado L.N."/>
            <person name="Niskanen T."/>
            <person name="Noordeloos M.E."/>
            <person name="Ohm R.A."/>
            <person name="Ortiz-Santana B."/>
            <person name="Ovrebo C."/>
            <person name="Racz N."/>
            <person name="Riley R."/>
            <person name="Savchenko A."/>
            <person name="Shiryaev A."/>
            <person name="Soop K."/>
            <person name="Spirin V."/>
            <person name="Szebenyi C."/>
            <person name="Tomsovsky M."/>
            <person name="Tulloss R.E."/>
            <person name="Uehling J."/>
            <person name="Grigoriev I.V."/>
            <person name="Vagvolgyi C."/>
            <person name="Papp T."/>
            <person name="Martin F.M."/>
            <person name="Miettinen O."/>
            <person name="Hibbett D.S."/>
            <person name="Nagy L.G."/>
        </authorList>
    </citation>
    <scope>NUCLEOTIDE SEQUENCE [LARGE SCALE GENOMIC DNA]</scope>
    <source>
        <strain evidence="7 8">CBS 309.79</strain>
    </source>
</reference>
<dbReference type="GO" id="GO:0016787">
    <property type="term" value="F:hydrolase activity"/>
    <property type="evidence" value="ECO:0007669"/>
    <property type="project" value="UniProtKB-KW"/>
</dbReference>
<dbReference type="AlphaFoldDB" id="A0A5C3QA63"/>
<dbReference type="SUPFAM" id="SSF52540">
    <property type="entry name" value="P-loop containing nucleoside triphosphate hydrolases"/>
    <property type="match status" value="2"/>
</dbReference>
<dbReference type="PANTHER" id="PTHR10799">
    <property type="entry name" value="SNF2/RAD54 HELICASE FAMILY"/>
    <property type="match status" value="1"/>
</dbReference>
<dbReference type="SMART" id="SM00490">
    <property type="entry name" value="HELICc"/>
    <property type="match status" value="1"/>
</dbReference>
<name>A0A5C3QA63_9AGAR</name>
<proteinExistence type="predicted"/>
<dbReference type="Pfam" id="PF00271">
    <property type="entry name" value="Helicase_C"/>
    <property type="match status" value="1"/>
</dbReference>
<evidence type="ECO:0000256" key="4">
    <source>
        <dbReference type="SAM" id="MobiDB-lite"/>
    </source>
</evidence>
<dbReference type="EMBL" id="ML178842">
    <property type="protein sequence ID" value="TFK98077.1"/>
    <property type="molecule type" value="Genomic_DNA"/>
</dbReference>
<evidence type="ECO:0000259" key="5">
    <source>
        <dbReference type="PROSITE" id="PS51192"/>
    </source>
</evidence>
<keyword evidence="1" id="KW-0547">Nucleotide-binding</keyword>
<feature type="compositionally biased region" description="Basic residues" evidence="4">
    <location>
        <begin position="314"/>
        <end position="325"/>
    </location>
</feature>
<feature type="region of interest" description="Disordered" evidence="4">
    <location>
        <begin position="303"/>
        <end position="336"/>
    </location>
</feature>
<feature type="domain" description="Helicase ATP-binding" evidence="5">
    <location>
        <begin position="224"/>
        <end position="420"/>
    </location>
</feature>
<feature type="compositionally biased region" description="Acidic residues" evidence="4">
    <location>
        <begin position="144"/>
        <end position="155"/>
    </location>
</feature>
<dbReference type="PROSITE" id="PS51194">
    <property type="entry name" value="HELICASE_CTER"/>
    <property type="match status" value="1"/>
</dbReference>
<dbReference type="InterPro" id="IPR038718">
    <property type="entry name" value="SNF2-like_sf"/>
</dbReference>
<dbReference type="PROSITE" id="PS51192">
    <property type="entry name" value="HELICASE_ATP_BIND_1"/>
    <property type="match status" value="1"/>
</dbReference>
<evidence type="ECO:0000259" key="6">
    <source>
        <dbReference type="PROSITE" id="PS51194"/>
    </source>
</evidence>
<dbReference type="Proteomes" id="UP000305067">
    <property type="component" value="Unassembled WGS sequence"/>
</dbReference>
<feature type="compositionally biased region" description="Basic residues" evidence="4">
    <location>
        <begin position="126"/>
        <end position="139"/>
    </location>
</feature>
<feature type="region of interest" description="Disordered" evidence="4">
    <location>
        <begin position="1"/>
        <end position="78"/>
    </location>
</feature>
<dbReference type="InterPro" id="IPR027417">
    <property type="entry name" value="P-loop_NTPase"/>
</dbReference>
<keyword evidence="2" id="KW-0378">Hydrolase</keyword>
<keyword evidence="3" id="KW-0067">ATP-binding</keyword>
<feature type="compositionally biased region" description="Polar residues" evidence="4">
    <location>
        <begin position="1"/>
        <end position="15"/>
    </location>
</feature>
<sequence>MPTRASSRASTTAYDSSPSSPPMTEPETDVFDVARSSAAASTAPSSPPPVNTQKEDDVSMQEEAEGEDEDVAADPETEKRLKHLEFVLNKSAIYAECLRDQMDKHKARQQTFVESSSPPPKAKPTTTRRKSTRGGGGRKRAADDLEEDEDVEEGESAPAAKKKRLNRPGEDAQPGEDPQSGSGSTEGVEEDGGVDSGGVVFQQPSLITGAKMKDYQLEGLQWMVALHQNGISGILADEMGLGKTLQTVAFSAYLRQVTVSPFLVVCPLSVLHNWVEEYEKFAPKIPVCMYHGSKADRAELRRTVMSRSQTQSKPKPKGRGKRRTKSSQDSEDEDALNPLNNHFPVVITTYEMIINDRKFLAEYDWGYIVVDEGHRLKNLDCRLMQEIKKYPSASRMILTGTPLHNNLGELWALLNFVLPDIFNDIESFQEWFNLPTLQSTISTSRSTQIISKLHTILKPFLLRRLKVDVETNLPPKKEYVLYAPLTTRQREAYQEILDGGVRGYLLRQMNQKTKADGKAKHLELEGGVDSVDVDKLRTLRKKKVGEEGKYRILDGDDDAYFEHLEKRGEEEWAVVPEVEQEEVGKEYRRKTAMKQINNMRLQNTVMQLRKVCSHPFLFELPDEAHFQQTDAEGTSGENLVNASGKMMVLERLLDELKKRDHRVLIFSQFTSMLDIIEDWVTDVKGWSICRIDGKTPPHERRDQMRLYQDASNPDRPWLFLLSTRAGGLGINLTAADTVIFYDQDWNPQMDAQAQDRAHRIGQTRPVLIFRLVSAHTIETKIMQRATEKKKLEALVIAKGKFKKPASGPAAARSGKTTSDAAEVAAELLRLEGEKIDVVPSTDAGKASVLSDEDLDMLLDRRPEVFSDRGVGWTSSGDGKTRPVVEEEVEVAKPEVSVAGKKKAAFAVYTAPVEAGNELLAGMLGEEVV</sequence>
<feature type="compositionally biased region" description="Low complexity" evidence="4">
    <location>
        <begin position="34"/>
        <end position="44"/>
    </location>
</feature>
<accession>A0A5C3QA63</accession>
<dbReference type="InterPro" id="IPR049730">
    <property type="entry name" value="SNF2/RAD54-like_C"/>
</dbReference>
<dbReference type="SMART" id="SM00487">
    <property type="entry name" value="DEXDc"/>
    <property type="match status" value="1"/>
</dbReference>
<dbReference type="Gene3D" id="3.40.50.300">
    <property type="entry name" value="P-loop containing nucleotide triphosphate hydrolases"/>
    <property type="match status" value="1"/>
</dbReference>
<evidence type="ECO:0000256" key="3">
    <source>
        <dbReference type="ARBA" id="ARBA00022840"/>
    </source>
</evidence>
<gene>
    <name evidence="7" type="ORF">BDV98DRAFT_573442</name>
</gene>
<dbReference type="InterPro" id="IPR001650">
    <property type="entry name" value="Helicase_C-like"/>
</dbReference>
<dbReference type="InterPro" id="IPR014001">
    <property type="entry name" value="Helicase_ATP-bd"/>
</dbReference>
<feature type="region of interest" description="Disordered" evidence="4">
    <location>
        <begin position="103"/>
        <end position="200"/>
    </location>
</feature>
<dbReference type="InterPro" id="IPR000330">
    <property type="entry name" value="SNF2_N"/>
</dbReference>
<protein>
    <submittedName>
        <fullName evidence="7">SNF2 family N-terminal domain-containing protein</fullName>
    </submittedName>
</protein>
<evidence type="ECO:0000313" key="8">
    <source>
        <dbReference type="Proteomes" id="UP000305067"/>
    </source>
</evidence>
<evidence type="ECO:0000256" key="1">
    <source>
        <dbReference type="ARBA" id="ARBA00022741"/>
    </source>
</evidence>
<feature type="compositionally biased region" description="Acidic residues" evidence="4">
    <location>
        <begin position="58"/>
        <end position="75"/>
    </location>
</feature>
<organism evidence="7 8">
    <name type="scientific">Pterulicium gracile</name>
    <dbReference type="NCBI Taxonomy" id="1884261"/>
    <lineage>
        <taxon>Eukaryota</taxon>
        <taxon>Fungi</taxon>
        <taxon>Dikarya</taxon>
        <taxon>Basidiomycota</taxon>
        <taxon>Agaricomycotina</taxon>
        <taxon>Agaricomycetes</taxon>
        <taxon>Agaricomycetidae</taxon>
        <taxon>Agaricales</taxon>
        <taxon>Pleurotineae</taxon>
        <taxon>Pterulaceae</taxon>
        <taxon>Pterulicium</taxon>
    </lineage>
</organism>
<dbReference type="Gene3D" id="3.40.50.10810">
    <property type="entry name" value="Tandem AAA-ATPase domain"/>
    <property type="match status" value="1"/>
</dbReference>
<dbReference type="CDD" id="cd18793">
    <property type="entry name" value="SF2_C_SNF"/>
    <property type="match status" value="1"/>
</dbReference>
<evidence type="ECO:0000256" key="2">
    <source>
        <dbReference type="ARBA" id="ARBA00022801"/>
    </source>
</evidence>
<dbReference type="STRING" id="1884261.A0A5C3QA63"/>
<dbReference type="OrthoDB" id="5857104at2759"/>
<evidence type="ECO:0000313" key="7">
    <source>
        <dbReference type="EMBL" id="TFK98077.1"/>
    </source>
</evidence>